<evidence type="ECO:0000256" key="2">
    <source>
        <dbReference type="SAM" id="MobiDB-lite"/>
    </source>
</evidence>
<dbReference type="WBParaSite" id="nRc.2.0.1.t42315-RA">
    <property type="protein sequence ID" value="nRc.2.0.1.t42315-RA"/>
    <property type="gene ID" value="nRc.2.0.1.g42315"/>
</dbReference>
<evidence type="ECO:0000313" key="4">
    <source>
        <dbReference type="WBParaSite" id="nRc.2.0.1.t42315-RA"/>
    </source>
</evidence>
<evidence type="ECO:0000313" key="3">
    <source>
        <dbReference type="Proteomes" id="UP000887565"/>
    </source>
</evidence>
<dbReference type="Gene3D" id="1.20.58.890">
    <property type="match status" value="1"/>
</dbReference>
<organism evidence="3 4">
    <name type="scientific">Romanomermis culicivorax</name>
    <name type="common">Nematode worm</name>
    <dbReference type="NCBI Taxonomy" id="13658"/>
    <lineage>
        <taxon>Eukaryota</taxon>
        <taxon>Metazoa</taxon>
        <taxon>Ecdysozoa</taxon>
        <taxon>Nematoda</taxon>
        <taxon>Enoplea</taxon>
        <taxon>Dorylaimia</taxon>
        <taxon>Mermithida</taxon>
        <taxon>Mermithoidea</taxon>
        <taxon>Mermithidae</taxon>
        <taxon>Romanomermis</taxon>
    </lineage>
</organism>
<dbReference type="GO" id="GO:0051087">
    <property type="term" value="F:protein-folding chaperone binding"/>
    <property type="evidence" value="ECO:0007669"/>
    <property type="project" value="InterPro"/>
</dbReference>
<keyword evidence="3" id="KW-1185">Reference proteome</keyword>
<dbReference type="InterPro" id="IPR037689">
    <property type="entry name" value="BAG2"/>
</dbReference>
<dbReference type="Proteomes" id="UP000887565">
    <property type="component" value="Unplaced"/>
</dbReference>
<sequence length="233" mass="25674">MASRERVIPVRIEGVSSPARTPPAATPPPASSAASTTISSVPVATANNAQVLPNVSSAASSATTAARRLSLQSMNNEIGEKIIGMLDEIEKRVENLRETAALMEQEKDSLIEMLNTVQINKDLLHIPQSDKEEIEATTNRLLSRCRTVAVNVSTPRNTEQEKALKLVNDRIDELISKMRDDAVNSEHVCKKFLNACNPEQPDGPIDQKFQAILIECTADDQKKIRKRLEHMLQ</sequence>
<feature type="compositionally biased region" description="Pro residues" evidence="2">
    <location>
        <begin position="20"/>
        <end position="30"/>
    </location>
</feature>
<feature type="coiled-coil region" evidence="1">
    <location>
        <begin position="86"/>
        <end position="113"/>
    </location>
</feature>
<reference evidence="4" key="1">
    <citation type="submission" date="2022-11" db="UniProtKB">
        <authorList>
            <consortium name="WormBaseParasite"/>
        </authorList>
    </citation>
    <scope>IDENTIFICATION</scope>
</reference>
<protein>
    <submittedName>
        <fullName evidence="4">BAG family molecular chaperone regulator 2</fullName>
    </submittedName>
</protein>
<keyword evidence="1" id="KW-0175">Coiled coil</keyword>
<dbReference type="AlphaFoldDB" id="A0A915KTR6"/>
<dbReference type="PANTHER" id="PTHR12334">
    <property type="entry name" value="BAG FAMILY MOLECULAR CHAPERONE REGULATOR 2"/>
    <property type="match status" value="1"/>
</dbReference>
<dbReference type="PANTHER" id="PTHR12334:SF6">
    <property type="entry name" value="BAG FAMILY MOLECULAR CHAPERONE REGULATOR 2"/>
    <property type="match status" value="1"/>
</dbReference>
<proteinExistence type="predicted"/>
<dbReference type="GO" id="GO:0050821">
    <property type="term" value="P:protein stabilization"/>
    <property type="evidence" value="ECO:0007669"/>
    <property type="project" value="TreeGrafter"/>
</dbReference>
<dbReference type="OMA" id="RDENCHE"/>
<dbReference type="GO" id="GO:0000774">
    <property type="term" value="F:adenyl-nucleotide exchange factor activity"/>
    <property type="evidence" value="ECO:0007669"/>
    <property type="project" value="InterPro"/>
</dbReference>
<evidence type="ECO:0000256" key="1">
    <source>
        <dbReference type="SAM" id="Coils"/>
    </source>
</evidence>
<accession>A0A915KTR6</accession>
<name>A0A915KTR6_ROMCU</name>
<feature type="region of interest" description="Disordered" evidence="2">
    <location>
        <begin position="1"/>
        <end position="36"/>
    </location>
</feature>